<keyword evidence="2 4" id="KW-0479">Metal-binding</keyword>
<dbReference type="Gene3D" id="1.10.760.10">
    <property type="entry name" value="Cytochrome c-like domain"/>
    <property type="match status" value="1"/>
</dbReference>
<dbReference type="AlphaFoldDB" id="A0A4Q0S376"/>
<keyword evidence="1 4" id="KW-0349">Heme</keyword>
<comment type="caution">
    <text evidence="7">The sequence shown here is derived from an EMBL/GenBank/DDBJ whole genome shotgun (WGS) entry which is preliminary data.</text>
</comment>
<dbReference type="GO" id="GO:0009055">
    <property type="term" value="F:electron transfer activity"/>
    <property type="evidence" value="ECO:0007669"/>
    <property type="project" value="InterPro"/>
</dbReference>
<feature type="chain" id="PRO_5020192225" description="Cytochrome c domain-containing protein" evidence="5">
    <location>
        <begin position="25"/>
        <end position="149"/>
    </location>
</feature>
<evidence type="ECO:0000256" key="2">
    <source>
        <dbReference type="ARBA" id="ARBA00022723"/>
    </source>
</evidence>
<dbReference type="GO" id="GO:0046872">
    <property type="term" value="F:metal ion binding"/>
    <property type="evidence" value="ECO:0007669"/>
    <property type="project" value="UniProtKB-KW"/>
</dbReference>
<dbReference type="Pfam" id="PF13442">
    <property type="entry name" value="Cytochrome_CBB3"/>
    <property type="match status" value="1"/>
</dbReference>
<evidence type="ECO:0000256" key="3">
    <source>
        <dbReference type="ARBA" id="ARBA00023004"/>
    </source>
</evidence>
<proteinExistence type="predicted"/>
<keyword evidence="5" id="KW-0732">Signal</keyword>
<evidence type="ECO:0000313" key="7">
    <source>
        <dbReference type="EMBL" id="RXH27844.1"/>
    </source>
</evidence>
<organism evidence="7 8">
    <name type="scientific">Bradyrhizobium nanningense</name>
    <dbReference type="NCBI Taxonomy" id="1325118"/>
    <lineage>
        <taxon>Bacteria</taxon>
        <taxon>Pseudomonadati</taxon>
        <taxon>Pseudomonadota</taxon>
        <taxon>Alphaproteobacteria</taxon>
        <taxon>Hyphomicrobiales</taxon>
        <taxon>Nitrobacteraceae</taxon>
        <taxon>Bradyrhizobium</taxon>
    </lineage>
</organism>
<dbReference type="InterPro" id="IPR009056">
    <property type="entry name" value="Cyt_c-like_dom"/>
</dbReference>
<reference evidence="7 8" key="1">
    <citation type="submission" date="2015-04" db="EMBL/GenBank/DDBJ databases">
        <title>Comparative genomics of rhizobia nodulating Arachis hypogaea in China.</title>
        <authorList>
            <person name="Li Y."/>
        </authorList>
    </citation>
    <scope>NUCLEOTIDE SEQUENCE [LARGE SCALE GENOMIC DNA]</scope>
    <source>
        <strain evidence="7 8">CCBAU 51757</strain>
    </source>
</reference>
<gene>
    <name evidence="7" type="ORF">XH99_16515</name>
</gene>
<evidence type="ECO:0000313" key="8">
    <source>
        <dbReference type="Proteomes" id="UP000289546"/>
    </source>
</evidence>
<accession>A0A4Q0S376</accession>
<dbReference type="SUPFAM" id="SSF46626">
    <property type="entry name" value="Cytochrome c"/>
    <property type="match status" value="1"/>
</dbReference>
<dbReference type="InterPro" id="IPR036909">
    <property type="entry name" value="Cyt_c-like_dom_sf"/>
</dbReference>
<keyword evidence="3 4" id="KW-0408">Iron</keyword>
<evidence type="ECO:0000256" key="5">
    <source>
        <dbReference type="SAM" id="SignalP"/>
    </source>
</evidence>
<keyword evidence="8" id="KW-1185">Reference proteome</keyword>
<evidence type="ECO:0000256" key="4">
    <source>
        <dbReference type="PROSITE-ProRule" id="PRU00433"/>
    </source>
</evidence>
<dbReference type="Proteomes" id="UP000289546">
    <property type="component" value="Unassembled WGS sequence"/>
</dbReference>
<dbReference type="PROSITE" id="PS51007">
    <property type="entry name" value="CYTC"/>
    <property type="match status" value="1"/>
</dbReference>
<evidence type="ECO:0000256" key="1">
    <source>
        <dbReference type="ARBA" id="ARBA00022617"/>
    </source>
</evidence>
<feature type="signal peptide" evidence="5">
    <location>
        <begin position="1"/>
        <end position="24"/>
    </location>
</feature>
<evidence type="ECO:0000259" key="6">
    <source>
        <dbReference type="PROSITE" id="PS51007"/>
    </source>
</evidence>
<name>A0A4Q0S376_9BRAD</name>
<dbReference type="OrthoDB" id="5514238at2"/>
<dbReference type="GO" id="GO:0020037">
    <property type="term" value="F:heme binding"/>
    <property type="evidence" value="ECO:0007669"/>
    <property type="project" value="InterPro"/>
</dbReference>
<feature type="domain" description="Cytochrome c" evidence="6">
    <location>
        <begin position="25"/>
        <end position="147"/>
    </location>
</feature>
<dbReference type="RefSeq" id="WP_128919003.1">
    <property type="nucleotide sequence ID" value="NZ_LBJC01000013.1"/>
</dbReference>
<dbReference type="EMBL" id="LBJQ01000077">
    <property type="protein sequence ID" value="RXH27844.1"/>
    <property type="molecule type" value="Genomic_DNA"/>
</dbReference>
<sequence>MMRSALEWLIIAGLAAGFATAAKAEEVDIGKAEFQSSCASCHGADAKGKGPVSGQLKTPPSDLTMLTRNNNGVFPTNAVYETIYGSKSVTAHGTREMPIWGERFNPIVNLPHAVDPYYWQKAGPQQNPEVVVRTRILAVIDYLNRIQQK</sequence>
<protein>
    <recommendedName>
        <fullName evidence="6">Cytochrome c domain-containing protein</fullName>
    </recommendedName>
</protein>